<dbReference type="AlphaFoldDB" id="A0A2M7XDY4"/>
<evidence type="ECO:0008006" key="4">
    <source>
        <dbReference type="Google" id="ProtNLM"/>
    </source>
</evidence>
<feature type="transmembrane region" description="Helical" evidence="1">
    <location>
        <begin position="46"/>
        <end position="66"/>
    </location>
</feature>
<gene>
    <name evidence="2" type="ORF">CO173_04195</name>
</gene>
<organism evidence="2 3">
    <name type="scientific">Candidatus Uhrbacteria bacterium CG_4_9_14_3_um_filter_41_35</name>
    <dbReference type="NCBI Taxonomy" id="1975034"/>
    <lineage>
        <taxon>Bacteria</taxon>
        <taxon>Candidatus Uhriibacteriota</taxon>
    </lineage>
</organism>
<sequence length="159" mass="18113">MPQYTIPQFIDIEPKIFGPITLRQFIILMVTMVADFIIYRIFISNIILLVLVAIPFTGAALILAFAKVNGRAMHLFLLSLLSSLRRPSLRIWNKELSDNELRDMMRDVEEKGPEKEIIPQKQALSSSRLTELSLIVNTGGLYQPENVKQIEEPTVKKTS</sequence>
<name>A0A2M7XDY4_9BACT</name>
<keyword evidence="1" id="KW-0812">Transmembrane</keyword>
<dbReference type="EMBL" id="PFWT01000022">
    <property type="protein sequence ID" value="PJA45936.1"/>
    <property type="molecule type" value="Genomic_DNA"/>
</dbReference>
<proteinExistence type="predicted"/>
<keyword evidence="1" id="KW-1133">Transmembrane helix</keyword>
<feature type="transmembrane region" description="Helical" evidence="1">
    <location>
        <begin position="20"/>
        <end position="39"/>
    </location>
</feature>
<dbReference type="InterPro" id="IPR024414">
    <property type="entry name" value="Uncharacterised_PrgI"/>
</dbReference>
<evidence type="ECO:0000256" key="1">
    <source>
        <dbReference type="SAM" id="Phobius"/>
    </source>
</evidence>
<evidence type="ECO:0000313" key="2">
    <source>
        <dbReference type="EMBL" id="PJA45936.1"/>
    </source>
</evidence>
<evidence type="ECO:0000313" key="3">
    <source>
        <dbReference type="Proteomes" id="UP000231263"/>
    </source>
</evidence>
<keyword evidence="1" id="KW-0472">Membrane</keyword>
<dbReference type="Pfam" id="PF12666">
    <property type="entry name" value="PrgI"/>
    <property type="match status" value="1"/>
</dbReference>
<reference evidence="3" key="1">
    <citation type="submission" date="2017-09" db="EMBL/GenBank/DDBJ databases">
        <title>Depth-based differentiation of microbial function through sediment-hosted aquifers and enrichment of novel symbionts in the deep terrestrial subsurface.</title>
        <authorList>
            <person name="Probst A.J."/>
            <person name="Ladd B."/>
            <person name="Jarett J.K."/>
            <person name="Geller-Mcgrath D.E."/>
            <person name="Sieber C.M.K."/>
            <person name="Emerson J.B."/>
            <person name="Anantharaman K."/>
            <person name="Thomas B.C."/>
            <person name="Malmstrom R."/>
            <person name="Stieglmeier M."/>
            <person name="Klingl A."/>
            <person name="Woyke T."/>
            <person name="Ryan C.M."/>
            <person name="Banfield J.F."/>
        </authorList>
    </citation>
    <scope>NUCLEOTIDE SEQUENCE [LARGE SCALE GENOMIC DNA]</scope>
</reference>
<protein>
    <recommendedName>
        <fullName evidence="4">PrgI family protein</fullName>
    </recommendedName>
</protein>
<dbReference type="Proteomes" id="UP000231263">
    <property type="component" value="Unassembled WGS sequence"/>
</dbReference>
<comment type="caution">
    <text evidence="2">The sequence shown here is derived from an EMBL/GenBank/DDBJ whole genome shotgun (WGS) entry which is preliminary data.</text>
</comment>
<accession>A0A2M7XDY4</accession>